<dbReference type="SUPFAM" id="SSF51445">
    <property type="entry name" value="(Trans)glycosidases"/>
    <property type="match status" value="1"/>
</dbReference>
<dbReference type="Gene3D" id="1.10.10.470">
    <property type="entry name" value="Maltooligosyl trehalose synthase, domain 4"/>
    <property type="match status" value="1"/>
</dbReference>
<dbReference type="PATRIC" id="fig|446692.4.peg.2232"/>
<sequence>MRNLRATLRLQIHNEFTLYDACEHIDYYHSLGISHLYLSPLFESRHGSTHGYDTIDYNRISQERGGEPGLLTLSHAAHIRNMGLILDIVPNHMAVGSDNKWWEDVLTWGRSSGYASFFDIDWDSAQHRPKNTILLPFLDRPYGLALKDGFLTLFYNEEKEYFYIQHYEHCFPICPDHLPLPSKNDVGTEKWYNSIQYILDFYNDNATDLHNLLEKQNYRLAWWRVADETINWRRFFNITELVALNIQNDFVFDAVHSYALTLYEQGVVDGFRVDHIDGLAQPGYYCQRLREEMAKRKAVRLSSSPEAPMLYVEKILAPEEKLPPTWQVTGTTGYDFLEEVSLLLHDNSGENALEILWKEVAPSWSDYATESQNARIEVAESLLSGATDNLIDHLYRLTRQDITLRDFTKREVRLIVIKLLSLIRIYRTYNADEIGKNRSLSAHSGNQNIFLEQAHEELKTKIPSRLSPLLNWLNEKLAGKDDDWKRVQAFEHLSAPLAAKAIEDTVFYRYGRLLSRNDVGTDPAQFSISSTQFHQAMQSRKTNSPQSMLTTATHDHKRGEDARARLAVLSSLSSEWREAVSRWSTLNKVHRGKNGPDSRDELILYQTLLGAWPLEQIIPDTSFKKRIIGWQIKAIREAKRHGSWADPDKDYETDCTAFIEKILTHEPFLAEFTLFFQKIAPAGALNSLAQTVLRFTVPGVPDTYQGTEWWDFSLVDPDNRQAVDYKSRKKALLRHESFSQTAQHWKDGIIKQILIQKILKFRQNFPELFSEGDYIPITLKPIFNNSLFCFSRQEGNNKTLILVPKHGFLLEPDSIDLSASDYVKTNDEIIENTENEWESILWNNVKITKKGTLSIPDSCRYFPIDILIPSTQIS</sequence>
<dbReference type="PANTHER" id="PTHR10357">
    <property type="entry name" value="ALPHA-AMYLASE FAMILY MEMBER"/>
    <property type="match status" value="1"/>
</dbReference>
<dbReference type="Gene3D" id="3.30.1590.10">
    <property type="entry name" value="Maltooligosyl trehalose synthase, domain 2"/>
    <property type="match status" value="1"/>
</dbReference>
<dbReference type="NCBIfam" id="TIGR02401">
    <property type="entry name" value="trehalose_TreY"/>
    <property type="match status" value="1"/>
</dbReference>
<dbReference type="InterPro" id="IPR006047">
    <property type="entry name" value="GH13_cat_dom"/>
</dbReference>
<dbReference type="InterPro" id="IPR012767">
    <property type="entry name" value="Trehalose_TreY"/>
</dbReference>
<gene>
    <name evidence="3" type="ORF">AD948_10845</name>
</gene>
<dbReference type="GO" id="GO:0047470">
    <property type="term" value="F:(1,4)-alpha-D-glucan 1-alpha-D-glucosylmutase activity"/>
    <property type="evidence" value="ECO:0007669"/>
    <property type="project" value="TreeGrafter"/>
</dbReference>
<dbReference type="AlphaFoldDB" id="A0A149TZJ5"/>
<dbReference type="Proteomes" id="UP000075360">
    <property type="component" value="Unassembled WGS sequence"/>
</dbReference>
<evidence type="ECO:0000313" key="4">
    <source>
        <dbReference type="Proteomes" id="UP000075360"/>
    </source>
</evidence>
<dbReference type="OrthoDB" id="9761577at2"/>
<dbReference type="RefSeq" id="WP_061472008.1">
    <property type="nucleotide sequence ID" value="NZ_LHZU01000136.1"/>
</dbReference>
<dbReference type="Gene3D" id="3.20.20.80">
    <property type="entry name" value="Glycosidases"/>
    <property type="match status" value="1"/>
</dbReference>
<dbReference type="GO" id="GO:0030980">
    <property type="term" value="P:alpha-glucan catabolic process"/>
    <property type="evidence" value="ECO:0007669"/>
    <property type="project" value="TreeGrafter"/>
</dbReference>
<evidence type="ECO:0000256" key="1">
    <source>
        <dbReference type="SAM" id="MobiDB-lite"/>
    </source>
</evidence>
<name>A0A149TZJ5_9PROT</name>
<protein>
    <recommendedName>
        <fullName evidence="2">Glycosyl hydrolase family 13 catalytic domain-containing protein</fullName>
    </recommendedName>
</protein>
<organism evidence="3 4">
    <name type="scientific">Acetobacter senegalensis</name>
    <dbReference type="NCBI Taxonomy" id="446692"/>
    <lineage>
        <taxon>Bacteria</taxon>
        <taxon>Pseudomonadati</taxon>
        <taxon>Pseudomonadota</taxon>
        <taxon>Alphaproteobacteria</taxon>
        <taxon>Acetobacterales</taxon>
        <taxon>Acetobacteraceae</taxon>
        <taxon>Acetobacter</taxon>
    </lineage>
</organism>
<dbReference type="SMART" id="SM00642">
    <property type="entry name" value="Aamy"/>
    <property type="match status" value="1"/>
</dbReference>
<comment type="caution">
    <text evidence="3">The sequence shown here is derived from an EMBL/GenBank/DDBJ whole genome shotgun (WGS) entry which is preliminary data.</text>
</comment>
<accession>A0A149TZJ5</accession>
<feature type="compositionally biased region" description="Polar residues" evidence="1">
    <location>
        <begin position="532"/>
        <end position="552"/>
    </location>
</feature>
<dbReference type="EMBL" id="LHZU01000136">
    <property type="protein sequence ID" value="KXV58603.1"/>
    <property type="molecule type" value="Genomic_DNA"/>
</dbReference>
<dbReference type="CDD" id="cd11336">
    <property type="entry name" value="AmyAc_MTSase"/>
    <property type="match status" value="1"/>
</dbReference>
<evidence type="ECO:0000259" key="2">
    <source>
        <dbReference type="SMART" id="SM00642"/>
    </source>
</evidence>
<dbReference type="Pfam" id="PF00128">
    <property type="entry name" value="Alpha-amylase"/>
    <property type="match status" value="1"/>
</dbReference>
<dbReference type="PANTHER" id="PTHR10357:SF216">
    <property type="entry name" value="MALTOOLIGOSYL TREHALOSE SYNTHASE-RELATED"/>
    <property type="match status" value="1"/>
</dbReference>
<dbReference type="InterPro" id="IPR017853">
    <property type="entry name" value="GH"/>
</dbReference>
<dbReference type="Gene3D" id="1.10.150.200">
    <property type="entry name" value="Maltooligosyl trehalose synthase, domain 3"/>
    <property type="match status" value="1"/>
</dbReference>
<feature type="region of interest" description="Disordered" evidence="1">
    <location>
        <begin position="532"/>
        <end position="558"/>
    </location>
</feature>
<feature type="domain" description="Glycosyl hydrolase family 13 catalytic" evidence="2">
    <location>
        <begin position="11"/>
        <end position="465"/>
    </location>
</feature>
<dbReference type="InterPro" id="IPR013797">
    <property type="entry name" value="Maltooligo_trehalose_synth_4"/>
</dbReference>
<evidence type="ECO:0000313" key="3">
    <source>
        <dbReference type="EMBL" id="KXV58603.1"/>
    </source>
</evidence>
<dbReference type="GO" id="GO:0005992">
    <property type="term" value="P:trehalose biosynthetic process"/>
    <property type="evidence" value="ECO:0007669"/>
    <property type="project" value="TreeGrafter"/>
</dbReference>
<reference evidence="3 4" key="1">
    <citation type="submission" date="2015-06" db="EMBL/GenBank/DDBJ databases">
        <title>Improved classification and identification of acetic acid bacteria using matrix-assisted laser desorption/ionization time-of-flight mass spectrometry; Gluconobacter nephelii and Gluconobacter uchimurae are later heterotypic synonyms of Gluconobacter japonicus and Gluconobacter oxydans, respectively.</title>
        <authorList>
            <person name="Li L."/>
            <person name="Cleenwerck I."/>
            <person name="De Vuyst L."/>
            <person name="Vandamme P."/>
        </authorList>
    </citation>
    <scope>NUCLEOTIDE SEQUENCE [LARGE SCALE GENOMIC DNA]</scope>
    <source>
        <strain evidence="3 4">LMG 23690</strain>
    </source>
</reference>
<proteinExistence type="predicted"/>